<gene>
    <name evidence="8" type="ORF">HX853_03490</name>
    <name evidence="7" type="ORF">HX858_00050</name>
</gene>
<dbReference type="SUPFAM" id="SSF53335">
    <property type="entry name" value="S-adenosyl-L-methionine-dependent methyltransferases"/>
    <property type="match status" value="1"/>
</dbReference>
<evidence type="ECO:0000256" key="2">
    <source>
        <dbReference type="ARBA" id="ARBA00022679"/>
    </source>
</evidence>
<dbReference type="Pfam" id="PF00398">
    <property type="entry name" value="RrnaAD"/>
    <property type="match status" value="1"/>
</dbReference>
<evidence type="ECO:0000256" key="3">
    <source>
        <dbReference type="ARBA" id="ARBA00022691"/>
    </source>
</evidence>
<keyword evidence="1 5" id="KW-0489">Methyltransferase</keyword>
<evidence type="ECO:0000313" key="9">
    <source>
        <dbReference type="Proteomes" id="UP000535457"/>
    </source>
</evidence>
<protein>
    <submittedName>
        <fullName evidence="7">Ribose ABC transporter permease</fullName>
    </submittedName>
</protein>
<dbReference type="GO" id="GO:0000179">
    <property type="term" value="F:rRNA (adenine-N6,N6-)-dimethyltransferase activity"/>
    <property type="evidence" value="ECO:0007669"/>
    <property type="project" value="UniProtKB-UniRule"/>
</dbReference>
<dbReference type="Proteomes" id="UP000535457">
    <property type="component" value="Unassembled WGS sequence"/>
</dbReference>
<evidence type="ECO:0000256" key="4">
    <source>
        <dbReference type="ARBA" id="ARBA00022884"/>
    </source>
</evidence>
<organism evidence="7 10">
    <name type="scientific">Marine Group I thaumarchaeote</name>
    <dbReference type="NCBI Taxonomy" id="2511932"/>
    <lineage>
        <taxon>Archaea</taxon>
        <taxon>Nitrososphaerota</taxon>
        <taxon>Marine Group I</taxon>
    </lineage>
</organism>
<dbReference type="PROSITE" id="PS51689">
    <property type="entry name" value="SAM_RNA_A_N6_MT"/>
    <property type="match status" value="1"/>
</dbReference>
<dbReference type="InterPro" id="IPR001737">
    <property type="entry name" value="KsgA/Erm"/>
</dbReference>
<evidence type="ECO:0000313" key="10">
    <source>
        <dbReference type="Proteomes" id="UP000575480"/>
    </source>
</evidence>
<feature type="binding site" evidence="5">
    <location>
        <position position="37"/>
    </location>
    <ligand>
        <name>S-adenosyl-L-methionine</name>
        <dbReference type="ChEBI" id="CHEBI:59789"/>
    </ligand>
</feature>
<evidence type="ECO:0000259" key="6">
    <source>
        <dbReference type="SMART" id="SM00650"/>
    </source>
</evidence>
<feature type="binding site" evidence="5">
    <location>
        <position position="97"/>
    </location>
    <ligand>
        <name>S-adenosyl-L-methionine</name>
        <dbReference type="ChEBI" id="CHEBI:59789"/>
    </ligand>
</feature>
<dbReference type="CDD" id="cd02440">
    <property type="entry name" value="AdoMet_MTases"/>
    <property type="match status" value="1"/>
</dbReference>
<feature type="binding site" evidence="5">
    <location>
        <position position="12"/>
    </location>
    <ligand>
        <name>S-adenosyl-L-methionine</name>
        <dbReference type="ChEBI" id="CHEBI:59789"/>
    </ligand>
</feature>
<dbReference type="InterPro" id="IPR029063">
    <property type="entry name" value="SAM-dependent_MTases_sf"/>
</dbReference>
<evidence type="ECO:0000256" key="5">
    <source>
        <dbReference type="PROSITE-ProRule" id="PRU01026"/>
    </source>
</evidence>
<comment type="caution">
    <text evidence="7">The sequence shown here is derived from an EMBL/GenBank/DDBJ whole genome shotgun (WGS) entry which is preliminary data.</text>
</comment>
<proteinExistence type="inferred from homology"/>
<sequence>MIKRKQLGQHFLNSNAIAKSIVSEAKITKEDTVFELGTGLGILTPLLCKKANKVISVDMDEKLVRNAKSAFSDIDNLILKSGDGFKKKDSFSIFVSNLPYSKSKDAIEWLAQTSFSHGVIMVQKEFADKLLANSSKRKAVSIIANHAFEIKKISKVGKNNFSPPPKVDSVILKIIQKNTMKKDLIQTINKIFSYRRKTVKNILKQFNKETVIDKRLDDLSGDEIIHLANQILEK</sequence>
<dbReference type="SMART" id="SM00650">
    <property type="entry name" value="rADc"/>
    <property type="match status" value="1"/>
</dbReference>
<keyword evidence="2 5" id="KW-0808">Transferase</keyword>
<evidence type="ECO:0000313" key="7">
    <source>
        <dbReference type="EMBL" id="NWJ56160.1"/>
    </source>
</evidence>
<accession>A0A7K4MRN7</accession>
<dbReference type="PANTHER" id="PTHR11727">
    <property type="entry name" value="DIMETHYLADENOSINE TRANSFERASE"/>
    <property type="match status" value="1"/>
</dbReference>
<dbReference type="Proteomes" id="UP000575480">
    <property type="component" value="Unassembled WGS sequence"/>
</dbReference>
<dbReference type="GO" id="GO:0003723">
    <property type="term" value="F:RNA binding"/>
    <property type="evidence" value="ECO:0007669"/>
    <property type="project" value="UniProtKB-UniRule"/>
</dbReference>
<dbReference type="InterPro" id="IPR020598">
    <property type="entry name" value="rRNA_Ade_methylase_Trfase_N"/>
</dbReference>
<dbReference type="Gene3D" id="3.40.50.150">
    <property type="entry name" value="Vaccinia Virus protein VP39"/>
    <property type="match status" value="1"/>
</dbReference>
<dbReference type="PANTHER" id="PTHR11727:SF7">
    <property type="entry name" value="DIMETHYLADENOSINE TRANSFERASE-RELATED"/>
    <property type="match status" value="1"/>
</dbReference>
<reference evidence="7" key="2">
    <citation type="submission" date="2020-06" db="EMBL/GenBank/DDBJ databases">
        <authorList>
            <person name="Wang Y."/>
        </authorList>
    </citation>
    <scope>NUCLEOTIDE SEQUENCE</scope>
    <source>
        <strain evidence="7">L15a</strain>
        <strain evidence="8">L19a</strain>
    </source>
</reference>
<evidence type="ECO:0000256" key="1">
    <source>
        <dbReference type="ARBA" id="ARBA00022603"/>
    </source>
</evidence>
<evidence type="ECO:0000313" key="8">
    <source>
        <dbReference type="EMBL" id="NWK13687.1"/>
    </source>
</evidence>
<dbReference type="AlphaFoldDB" id="A0A7K4MRN7"/>
<dbReference type="EMBL" id="JACATH010000001">
    <property type="protein sequence ID" value="NWJ56160.1"/>
    <property type="molecule type" value="Genomic_DNA"/>
</dbReference>
<dbReference type="EMBL" id="JACATG010000003">
    <property type="protein sequence ID" value="NWK13687.1"/>
    <property type="molecule type" value="Genomic_DNA"/>
</dbReference>
<keyword evidence="3 5" id="KW-0949">S-adenosyl-L-methionine</keyword>
<reference evidence="9 10" key="1">
    <citation type="journal article" date="2019" name="Environ. Microbiol.">
        <title>Genomics insights into ecotype formation of ammonia-oxidizing archaea in the deep ocean.</title>
        <authorList>
            <person name="Wang Y."/>
            <person name="Huang J.M."/>
            <person name="Cui G.J."/>
            <person name="Nunoura T."/>
            <person name="Takaki Y."/>
            <person name="Li W.L."/>
            <person name="Li J."/>
            <person name="Gao Z.M."/>
            <person name="Takai K."/>
            <person name="Zhang A.Q."/>
            <person name="Stepanauskas R."/>
        </authorList>
    </citation>
    <scope>NUCLEOTIDE SEQUENCE [LARGE SCALE GENOMIC DNA]</scope>
    <source>
        <strain evidence="7 10">L15a</strain>
        <strain evidence="8 9">L19a</strain>
    </source>
</reference>
<feature type="binding site" evidence="5">
    <location>
        <position position="10"/>
    </location>
    <ligand>
        <name>S-adenosyl-L-methionine</name>
        <dbReference type="ChEBI" id="CHEBI:59789"/>
    </ligand>
</feature>
<keyword evidence="4 5" id="KW-0694">RNA-binding</keyword>
<feature type="binding site" evidence="5">
    <location>
        <position position="83"/>
    </location>
    <ligand>
        <name>S-adenosyl-L-methionine</name>
        <dbReference type="ChEBI" id="CHEBI:59789"/>
    </ligand>
</feature>
<comment type="similarity">
    <text evidence="5">Belongs to the class I-like SAM-binding methyltransferase superfamily. rRNA adenine N(6)-methyltransferase family.</text>
</comment>
<feature type="binding site" evidence="5">
    <location>
        <position position="58"/>
    </location>
    <ligand>
        <name>S-adenosyl-L-methionine</name>
        <dbReference type="ChEBI" id="CHEBI:59789"/>
    </ligand>
</feature>
<name>A0A7K4MRN7_9ARCH</name>
<feature type="domain" description="Ribosomal RNA adenine methylase transferase N-terminal" evidence="6">
    <location>
        <begin position="17"/>
        <end position="178"/>
    </location>
</feature>